<evidence type="ECO:0000256" key="1">
    <source>
        <dbReference type="ARBA" id="ARBA00005056"/>
    </source>
</evidence>
<reference evidence="12 13" key="1">
    <citation type="submission" date="2020-10" db="EMBL/GenBank/DDBJ databases">
        <title>Aquamicrobium zhengzhouensis sp. nov., a exopolysaccharide producing bacterium isolated from farmland soil.</title>
        <authorList>
            <person name="Wang X."/>
        </authorList>
    </citation>
    <scope>NUCLEOTIDE SEQUENCE [LARGE SCALE GENOMIC DNA]</scope>
    <source>
        <strain evidence="13">cd-1</strain>
    </source>
</reference>
<dbReference type="Pfam" id="PF00742">
    <property type="entry name" value="Homoserine_dh"/>
    <property type="match status" value="1"/>
</dbReference>
<dbReference type="SUPFAM" id="SSF51735">
    <property type="entry name" value="NAD(P)-binding Rossmann-fold domains"/>
    <property type="match status" value="1"/>
</dbReference>
<proteinExistence type="inferred from homology"/>
<dbReference type="Pfam" id="PF03447">
    <property type="entry name" value="NAD_binding_3"/>
    <property type="match status" value="1"/>
</dbReference>
<keyword evidence="9" id="KW-0486">Methionine biosynthesis</keyword>
<dbReference type="PIRSF" id="PIRSF036497">
    <property type="entry name" value="HDH_short"/>
    <property type="match status" value="1"/>
</dbReference>
<comment type="pathway">
    <text evidence="1">Amino-acid biosynthesis; L-threonine biosynthesis; L-threonine from L-aspartate: step 3/5.</text>
</comment>
<keyword evidence="6" id="KW-0028">Amino-acid biosynthesis</keyword>
<evidence type="ECO:0000256" key="5">
    <source>
        <dbReference type="ARBA" id="ARBA00013376"/>
    </source>
</evidence>
<organism evidence="12 13">
    <name type="scientific">Aquamicrobium zhengzhouense</name>
    <dbReference type="NCBI Taxonomy" id="2781738"/>
    <lineage>
        <taxon>Bacteria</taxon>
        <taxon>Pseudomonadati</taxon>
        <taxon>Pseudomonadota</taxon>
        <taxon>Alphaproteobacteria</taxon>
        <taxon>Hyphomicrobiales</taxon>
        <taxon>Phyllobacteriaceae</taxon>
        <taxon>Aquamicrobium</taxon>
    </lineage>
</organism>
<evidence type="ECO:0000313" key="13">
    <source>
        <dbReference type="Proteomes" id="UP000601789"/>
    </source>
</evidence>
<gene>
    <name evidence="12" type="ORF">IOD40_09210</name>
</gene>
<evidence type="ECO:0000259" key="11">
    <source>
        <dbReference type="Pfam" id="PF03447"/>
    </source>
</evidence>
<evidence type="ECO:0000256" key="8">
    <source>
        <dbReference type="ARBA" id="ARBA00023002"/>
    </source>
</evidence>
<keyword evidence="13" id="KW-1185">Reference proteome</keyword>
<keyword evidence="8" id="KW-0560">Oxidoreductase</keyword>
<evidence type="ECO:0000256" key="7">
    <source>
        <dbReference type="ARBA" id="ARBA00022697"/>
    </source>
</evidence>
<comment type="similarity">
    <text evidence="3">Belongs to the homoserine dehydrogenase family.</text>
</comment>
<dbReference type="SUPFAM" id="SSF55347">
    <property type="entry name" value="Glyceraldehyde-3-phosphate dehydrogenase-like, C-terminal domain"/>
    <property type="match status" value="1"/>
</dbReference>
<evidence type="ECO:0000313" key="12">
    <source>
        <dbReference type="EMBL" id="MBI1620836.1"/>
    </source>
</evidence>
<feature type="domain" description="Aspartate/homoserine dehydrogenase NAD-binding" evidence="11">
    <location>
        <begin position="10"/>
        <end position="134"/>
    </location>
</feature>
<dbReference type="RefSeq" id="WP_198476255.1">
    <property type="nucleotide sequence ID" value="NZ_JADGMQ010000005.1"/>
</dbReference>
<dbReference type="Gene3D" id="3.30.360.10">
    <property type="entry name" value="Dihydrodipicolinate Reductase, domain 2"/>
    <property type="match status" value="1"/>
</dbReference>
<dbReference type="InterPro" id="IPR005106">
    <property type="entry name" value="Asp/hSer_DH_NAD-bd"/>
</dbReference>
<comment type="pathway">
    <text evidence="2">Amino-acid biosynthesis; L-methionine biosynthesis via de novo pathway; L-homoserine from L-aspartate: step 3/3.</text>
</comment>
<dbReference type="InterPro" id="IPR001342">
    <property type="entry name" value="HDH_cat"/>
</dbReference>
<comment type="caution">
    <text evidence="12">The sequence shown here is derived from an EMBL/GenBank/DDBJ whole genome shotgun (WGS) entry which is preliminary data.</text>
</comment>
<dbReference type="EMBL" id="JADGMQ010000005">
    <property type="protein sequence ID" value="MBI1620836.1"/>
    <property type="molecule type" value="Genomic_DNA"/>
</dbReference>
<dbReference type="InterPro" id="IPR022697">
    <property type="entry name" value="HDH_short"/>
</dbReference>
<accession>A0ABS0SC60</accession>
<evidence type="ECO:0000256" key="4">
    <source>
        <dbReference type="ARBA" id="ARBA00013213"/>
    </source>
</evidence>
<feature type="domain" description="Homoserine dehydrogenase catalytic" evidence="10">
    <location>
        <begin position="146"/>
        <end position="323"/>
    </location>
</feature>
<dbReference type="EC" id="1.1.1.3" evidence="4"/>
<keyword evidence="7" id="KW-0791">Threonine biosynthesis</keyword>
<evidence type="ECO:0000256" key="3">
    <source>
        <dbReference type="ARBA" id="ARBA00006753"/>
    </source>
</evidence>
<evidence type="ECO:0000256" key="9">
    <source>
        <dbReference type="ARBA" id="ARBA00023167"/>
    </source>
</evidence>
<dbReference type="PANTHER" id="PTHR43331">
    <property type="entry name" value="HOMOSERINE DEHYDROGENASE"/>
    <property type="match status" value="1"/>
</dbReference>
<evidence type="ECO:0000256" key="2">
    <source>
        <dbReference type="ARBA" id="ARBA00005062"/>
    </source>
</evidence>
<sequence>MVTIAVAIAGFGGVGRAAADLLLTRRDRYLQVYGADVRLVAVCGSRSGLADPDGLEAEHLDALEEGLTGPKFIETSAADILIEAGPSDFRTGGPGLSYIQPSLAAGRDTIVISKGALVHSGVKLRALAETSGAMLKISGAAAAALPTIDLLEHSLKGCQVLEIEGILNATTNYLLDAMMSQGLSFNEALGRAQAGGFAEADPRNDTEGWDTAAKLLIIANFGLDAGLVMEDLSVEGIQSVTKERITAWRSEGLVPKLVGHLANVKGKFRASVGIRALPISDPLARLRGKNKAIRIITDAMGETIAMGSGTEPLSTAAAALKDLEHILAARVRPVPVPRASP</sequence>
<dbReference type="InterPro" id="IPR036291">
    <property type="entry name" value="NAD(P)-bd_dom_sf"/>
</dbReference>
<evidence type="ECO:0000256" key="6">
    <source>
        <dbReference type="ARBA" id="ARBA00022605"/>
    </source>
</evidence>
<name>A0ABS0SC60_9HYPH</name>
<dbReference type="PANTHER" id="PTHR43331:SF1">
    <property type="entry name" value="HOMOSERINE DEHYDROGENASE"/>
    <property type="match status" value="1"/>
</dbReference>
<dbReference type="Proteomes" id="UP000601789">
    <property type="component" value="Unassembled WGS sequence"/>
</dbReference>
<evidence type="ECO:0000259" key="10">
    <source>
        <dbReference type="Pfam" id="PF00742"/>
    </source>
</evidence>
<protein>
    <recommendedName>
        <fullName evidence="5">Homoserine dehydrogenase</fullName>
        <ecNumber evidence="4">1.1.1.3</ecNumber>
    </recommendedName>
</protein>
<dbReference type="Gene3D" id="3.40.50.720">
    <property type="entry name" value="NAD(P)-binding Rossmann-like Domain"/>
    <property type="match status" value="1"/>
</dbReference>